<sequence length="59" mass="6589">DETFEPTICAASEGLHRGPTISHGKGRYAQLVWDLGGSWSSRWEAESFPFTHTHTCNIL</sequence>
<organism evidence="1 2">
    <name type="scientific">Adiantum capillus-veneris</name>
    <name type="common">Maidenhair fern</name>
    <dbReference type="NCBI Taxonomy" id="13818"/>
    <lineage>
        <taxon>Eukaryota</taxon>
        <taxon>Viridiplantae</taxon>
        <taxon>Streptophyta</taxon>
        <taxon>Embryophyta</taxon>
        <taxon>Tracheophyta</taxon>
        <taxon>Polypodiopsida</taxon>
        <taxon>Polypodiidae</taxon>
        <taxon>Polypodiales</taxon>
        <taxon>Pteridineae</taxon>
        <taxon>Pteridaceae</taxon>
        <taxon>Vittarioideae</taxon>
        <taxon>Adiantum</taxon>
    </lineage>
</organism>
<name>A0A9D4ZGZ9_ADICA</name>
<dbReference type="AlphaFoldDB" id="A0A9D4ZGZ9"/>
<comment type="caution">
    <text evidence="1">The sequence shown here is derived from an EMBL/GenBank/DDBJ whole genome shotgun (WGS) entry which is preliminary data.</text>
</comment>
<reference evidence="1" key="1">
    <citation type="submission" date="2021-01" db="EMBL/GenBank/DDBJ databases">
        <title>Adiantum capillus-veneris genome.</title>
        <authorList>
            <person name="Fang Y."/>
            <person name="Liao Q."/>
        </authorList>
    </citation>
    <scope>NUCLEOTIDE SEQUENCE</scope>
    <source>
        <strain evidence="1">H3</strain>
        <tissue evidence="1">Leaf</tissue>
    </source>
</reference>
<proteinExistence type="predicted"/>
<accession>A0A9D4ZGZ9</accession>
<evidence type="ECO:0000313" key="2">
    <source>
        <dbReference type="Proteomes" id="UP000886520"/>
    </source>
</evidence>
<protein>
    <submittedName>
        <fullName evidence="1">Uncharacterized protein</fullName>
    </submittedName>
</protein>
<gene>
    <name evidence="1" type="ORF">GOP47_0012612</name>
</gene>
<keyword evidence="2" id="KW-1185">Reference proteome</keyword>
<feature type="non-terminal residue" evidence="1">
    <location>
        <position position="59"/>
    </location>
</feature>
<dbReference type="EMBL" id="JABFUD020000012">
    <property type="protein sequence ID" value="KAI5072506.1"/>
    <property type="molecule type" value="Genomic_DNA"/>
</dbReference>
<evidence type="ECO:0000313" key="1">
    <source>
        <dbReference type="EMBL" id="KAI5072506.1"/>
    </source>
</evidence>
<feature type="non-terminal residue" evidence="1">
    <location>
        <position position="1"/>
    </location>
</feature>
<dbReference type="Proteomes" id="UP000886520">
    <property type="component" value="Chromosome 12"/>
</dbReference>